<dbReference type="GO" id="GO:0008273">
    <property type="term" value="F:calcium, potassium:sodium antiporter activity"/>
    <property type="evidence" value="ECO:0007669"/>
    <property type="project" value="TreeGrafter"/>
</dbReference>
<feature type="transmembrane region" description="Helical" evidence="5">
    <location>
        <begin position="37"/>
        <end position="60"/>
    </location>
</feature>
<feature type="domain" description="Sodium/calcium exchanger membrane region" evidence="6">
    <location>
        <begin position="4"/>
        <end position="143"/>
    </location>
</feature>
<dbReference type="Pfam" id="PF01699">
    <property type="entry name" value="Na_Ca_ex"/>
    <property type="match status" value="2"/>
</dbReference>
<feature type="transmembrane region" description="Helical" evidence="5">
    <location>
        <begin position="171"/>
        <end position="194"/>
    </location>
</feature>
<dbReference type="GO" id="GO:0006874">
    <property type="term" value="P:intracellular calcium ion homeostasis"/>
    <property type="evidence" value="ECO:0007669"/>
    <property type="project" value="TreeGrafter"/>
</dbReference>
<dbReference type="AlphaFoldDB" id="A0A1M6PJH3"/>
<feature type="transmembrane region" description="Helical" evidence="5">
    <location>
        <begin position="101"/>
        <end position="117"/>
    </location>
</feature>
<evidence type="ECO:0000256" key="4">
    <source>
        <dbReference type="ARBA" id="ARBA00023136"/>
    </source>
</evidence>
<gene>
    <name evidence="7" type="ORF">SAMN04487908_1506</name>
</gene>
<feature type="transmembrane region" description="Helical" evidence="5">
    <location>
        <begin position="6"/>
        <end position="25"/>
    </location>
</feature>
<keyword evidence="3 5" id="KW-1133">Transmembrane helix</keyword>
<evidence type="ECO:0000256" key="3">
    <source>
        <dbReference type="ARBA" id="ARBA00022989"/>
    </source>
</evidence>
<dbReference type="RefSeq" id="WP_073222254.1">
    <property type="nucleotide sequence ID" value="NZ_FNNS01000046.1"/>
</dbReference>
<keyword evidence="2 5" id="KW-0812">Transmembrane</keyword>
<feature type="transmembrane region" description="Helical" evidence="5">
    <location>
        <begin position="301"/>
        <end position="316"/>
    </location>
</feature>
<dbReference type="InterPro" id="IPR004481">
    <property type="entry name" value="K/Na/Ca-exchanger"/>
</dbReference>
<name>A0A1M6PJH3_9FLAO</name>
<dbReference type="PANTHER" id="PTHR10846:SF8">
    <property type="entry name" value="INNER MEMBRANE PROTEIN YRBG"/>
    <property type="match status" value="1"/>
</dbReference>
<sequence length="317" mass="33813">MDYIYVLIGLTLLVVGGEFLVRSSVALSFRLNISKMVIGLTVVSFATSAPELLVSLQAAISGFSDISLGNVIGSNIANIGLVLGITAIISPLAIDKGFYKLNWPVMMILSVALYFILKSGEIISRTEGVALLLMLVVYLWILIRKARQERGTELVDEEVDESLSKTSSFKIIIWLIIGGGALYAGSELLVRGAVSLAQDFGVTERVIAVTMIAVGTSIPELAASVIAALKKEKAISLGNLIGSNIFNIASVLGITAIIQPIAVVSPEVLTNDIFWMIGFAGILLPLAFLPKSYEIGRKRGILLVAAYAVFIGITILK</sequence>
<keyword evidence="8" id="KW-1185">Reference proteome</keyword>
<feature type="transmembrane region" description="Helical" evidence="5">
    <location>
        <begin position="123"/>
        <end position="143"/>
    </location>
</feature>
<protein>
    <submittedName>
        <fullName evidence="7">Cation:H+ antiporter</fullName>
    </submittedName>
</protein>
<dbReference type="PANTHER" id="PTHR10846">
    <property type="entry name" value="SODIUM/POTASSIUM/CALCIUM EXCHANGER"/>
    <property type="match status" value="1"/>
</dbReference>
<accession>A0A1M6PJH3</accession>
<evidence type="ECO:0000259" key="6">
    <source>
        <dbReference type="Pfam" id="PF01699"/>
    </source>
</evidence>
<dbReference type="STRING" id="797419.SAMN05216556_1464"/>
<dbReference type="InterPro" id="IPR044880">
    <property type="entry name" value="NCX_ion-bd_dom_sf"/>
</dbReference>
<reference evidence="8" key="1">
    <citation type="submission" date="2016-11" db="EMBL/GenBank/DDBJ databases">
        <authorList>
            <person name="Varghese N."/>
            <person name="Submissions S."/>
        </authorList>
    </citation>
    <scope>NUCLEOTIDE SEQUENCE [LARGE SCALE GENOMIC DNA]</scope>
    <source>
        <strain evidence="8">DSM 26349</strain>
    </source>
</reference>
<evidence type="ECO:0000256" key="1">
    <source>
        <dbReference type="ARBA" id="ARBA00004141"/>
    </source>
</evidence>
<organism evidence="7 8">
    <name type="scientific">Aequorivita viscosa</name>
    <dbReference type="NCBI Taxonomy" id="797419"/>
    <lineage>
        <taxon>Bacteria</taxon>
        <taxon>Pseudomonadati</taxon>
        <taxon>Bacteroidota</taxon>
        <taxon>Flavobacteriia</taxon>
        <taxon>Flavobacteriales</taxon>
        <taxon>Flavobacteriaceae</taxon>
        <taxon>Aequorivita</taxon>
    </lineage>
</organism>
<evidence type="ECO:0000313" key="8">
    <source>
        <dbReference type="Proteomes" id="UP000184172"/>
    </source>
</evidence>
<dbReference type="GO" id="GO:0005262">
    <property type="term" value="F:calcium channel activity"/>
    <property type="evidence" value="ECO:0007669"/>
    <property type="project" value="TreeGrafter"/>
</dbReference>
<keyword evidence="4 5" id="KW-0472">Membrane</keyword>
<dbReference type="Proteomes" id="UP000184172">
    <property type="component" value="Unassembled WGS sequence"/>
</dbReference>
<evidence type="ECO:0000256" key="5">
    <source>
        <dbReference type="SAM" id="Phobius"/>
    </source>
</evidence>
<dbReference type="OrthoDB" id="9794225at2"/>
<dbReference type="InterPro" id="IPR004837">
    <property type="entry name" value="NaCa_Exmemb"/>
</dbReference>
<dbReference type="NCBIfam" id="TIGR00367">
    <property type="entry name" value="calcium/sodium antiporter"/>
    <property type="match status" value="1"/>
</dbReference>
<feature type="transmembrane region" description="Helical" evidence="5">
    <location>
        <begin position="241"/>
        <end position="261"/>
    </location>
</feature>
<dbReference type="Gene3D" id="1.20.1420.30">
    <property type="entry name" value="NCX, central ion-binding region"/>
    <property type="match status" value="1"/>
</dbReference>
<evidence type="ECO:0000313" key="7">
    <source>
        <dbReference type="EMBL" id="SHK08034.1"/>
    </source>
</evidence>
<dbReference type="GO" id="GO:0005886">
    <property type="term" value="C:plasma membrane"/>
    <property type="evidence" value="ECO:0007669"/>
    <property type="project" value="TreeGrafter"/>
</dbReference>
<feature type="transmembrane region" description="Helical" evidence="5">
    <location>
        <begin position="206"/>
        <end position="229"/>
    </location>
</feature>
<feature type="transmembrane region" description="Helical" evidence="5">
    <location>
        <begin position="72"/>
        <end position="94"/>
    </location>
</feature>
<proteinExistence type="predicted"/>
<dbReference type="EMBL" id="FQYV01000050">
    <property type="protein sequence ID" value="SHK08034.1"/>
    <property type="molecule type" value="Genomic_DNA"/>
</dbReference>
<feature type="domain" description="Sodium/calcium exchanger membrane region" evidence="6">
    <location>
        <begin position="171"/>
        <end position="315"/>
    </location>
</feature>
<evidence type="ECO:0000256" key="2">
    <source>
        <dbReference type="ARBA" id="ARBA00022692"/>
    </source>
</evidence>
<comment type="subcellular location">
    <subcellularLocation>
        <location evidence="1">Membrane</location>
        <topology evidence="1">Multi-pass membrane protein</topology>
    </subcellularLocation>
</comment>
<feature type="transmembrane region" description="Helical" evidence="5">
    <location>
        <begin position="273"/>
        <end position="289"/>
    </location>
</feature>